<feature type="transmembrane region" description="Helical" evidence="6">
    <location>
        <begin position="225"/>
        <end position="247"/>
    </location>
</feature>
<dbReference type="OrthoDB" id="9775950at2"/>
<feature type="transmembrane region" description="Helical" evidence="6">
    <location>
        <begin position="158"/>
        <end position="175"/>
    </location>
</feature>
<evidence type="ECO:0000256" key="3">
    <source>
        <dbReference type="ARBA" id="ARBA00022692"/>
    </source>
</evidence>
<evidence type="ECO:0000256" key="5">
    <source>
        <dbReference type="ARBA" id="ARBA00023136"/>
    </source>
</evidence>
<evidence type="ECO:0000256" key="4">
    <source>
        <dbReference type="ARBA" id="ARBA00022989"/>
    </source>
</evidence>
<gene>
    <name evidence="7" type="ORF">SAMN02745823_01370</name>
</gene>
<feature type="transmembrane region" description="Helical" evidence="6">
    <location>
        <begin position="181"/>
        <end position="204"/>
    </location>
</feature>
<dbReference type="RefSeq" id="WP_073077020.1">
    <property type="nucleotide sequence ID" value="NZ_FQXV01000003.1"/>
</dbReference>
<feature type="transmembrane region" description="Helical" evidence="6">
    <location>
        <begin position="321"/>
        <end position="339"/>
    </location>
</feature>
<dbReference type="EMBL" id="FQXV01000003">
    <property type="protein sequence ID" value="SHH88701.1"/>
    <property type="molecule type" value="Genomic_DNA"/>
</dbReference>
<dbReference type="STRING" id="1123282.SAMN02745823_01370"/>
<dbReference type="PANTHER" id="PTHR30250">
    <property type="entry name" value="PST FAMILY PREDICTED COLANIC ACID TRANSPORTER"/>
    <property type="match status" value="1"/>
</dbReference>
<comment type="subcellular location">
    <subcellularLocation>
        <location evidence="1">Cell membrane</location>
        <topology evidence="1">Multi-pass membrane protein</topology>
    </subcellularLocation>
</comment>
<dbReference type="GO" id="GO:0005886">
    <property type="term" value="C:plasma membrane"/>
    <property type="evidence" value="ECO:0007669"/>
    <property type="project" value="UniProtKB-SubCell"/>
</dbReference>
<feature type="transmembrane region" description="Helical" evidence="6">
    <location>
        <begin position="387"/>
        <end position="405"/>
    </location>
</feature>
<evidence type="ECO:0000256" key="2">
    <source>
        <dbReference type="ARBA" id="ARBA00022475"/>
    </source>
</evidence>
<keyword evidence="8" id="KW-1185">Reference proteome</keyword>
<dbReference type="AlphaFoldDB" id="A0A1M5WMC7"/>
<dbReference type="InterPro" id="IPR002797">
    <property type="entry name" value="Polysacc_synth"/>
</dbReference>
<keyword evidence="5 6" id="KW-0472">Membrane</keyword>
<feature type="transmembrane region" description="Helical" evidence="6">
    <location>
        <begin position="359"/>
        <end position="380"/>
    </location>
</feature>
<proteinExistence type="predicted"/>
<name>A0A1M5WMC7_9FIRM</name>
<evidence type="ECO:0000313" key="7">
    <source>
        <dbReference type="EMBL" id="SHH88701.1"/>
    </source>
</evidence>
<feature type="transmembrane region" description="Helical" evidence="6">
    <location>
        <begin position="90"/>
        <end position="112"/>
    </location>
</feature>
<organism evidence="7 8">
    <name type="scientific">Sporobacter termitidis DSM 10068</name>
    <dbReference type="NCBI Taxonomy" id="1123282"/>
    <lineage>
        <taxon>Bacteria</taxon>
        <taxon>Bacillati</taxon>
        <taxon>Bacillota</taxon>
        <taxon>Clostridia</taxon>
        <taxon>Eubacteriales</taxon>
        <taxon>Oscillospiraceae</taxon>
        <taxon>Sporobacter</taxon>
    </lineage>
</organism>
<keyword evidence="2" id="KW-1003">Cell membrane</keyword>
<feature type="transmembrane region" description="Helical" evidence="6">
    <location>
        <begin position="12"/>
        <end position="30"/>
    </location>
</feature>
<dbReference type="Proteomes" id="UP000183995">
    <property type="component" value="Unassembled WGS sequence"/>
</dbReference>
<feature type="transmembrane region" description="Helical" evidence="6">
    <location>
        <begin position="279"/>
        <end position="300"/>
    </location>
</feature>
<dbReference type="Pfam" id="PF01943">
    <property type="entry name" value="Polysacc_synt"/>
    <property type="match status" value="1"/>
</dbReference>
<dbReference type="PANTHER" id="PTHR30250:SF21">
    <property type="entry name" value="LIPID II FLIPPASE MURJ"/>
    <property type="match status" value="1"/>
</dbReference>
<feature type="transmembrane region" description="Helical" evidence="6">
    <location>
        <begin position="50"/>
        <end position="70"/>
    </location>
</feature>
<evidence type="ECO:0000313" key="8">
    <source>
        <dbReference type="Proteomes" id="UP000183995"/>
    </source>
</evidence>
<accession>A0A1M5WMC7</accession>
<dbReference type="PIRSF" id="PIRSF038958">
    <property type="entry name" value="PG_synth_SpoVB"/>
    <property type="match status" value="1"/>
</dbReference>
<feature type="transmembrane region" description="Helical" evidence="6">
    <location>
        <begin position="417"/>
        <end position="438"/>
    </location>
</feature>
<dbReference type="InterPro" id="IPR024923">
    <property type="entry name" value="PG_synth_SpoVB"/>
</dbReference>
<dbReference type="CDD" id="cd13124">
    <property type="entry name" value="MATE_SpoVB_like"/>
    <property type="match status" value="1"/>
</dbReference>
<evidence type="ECO:0000256" key="6">
    <source>
        <dbReference type="SAM" id="Phobius"/>
    </source>
</evidence>
<dbReference type="InterPro" id="IPR050833">
    <property type="entry name" value="Poly_Biosynth_Transport"/>
</dbReference>
<protein>
    <submittedName>
        <fullName evidence="7">Stage V sporulation protein B</fullName>
    </submittedName>
</protein>
<sequence>MRKLNFLHGSFVVAFINILIGLIGFFYNVILSKLIGAEGIGLFQMTSSVLMPFLIITTGGIPTAVSRLVAEQRSGNSTYTGRRIFESAVVFTLAVSLCLSLILIALAGIISSGLFVNEELLPCLLLAAPAVVIISMTAVFRGYLYGMRLMTAAGASEIIEHLTRFLIVIGFLTLLQPVSPAWGAAIAVCGISVGELADLIWLIWVEKREAARLPRPKLSPAGLPGTLTVLLDIAGPLTLTGLSSTIMQSANAVLIPLRLMASGLSGTEAAAEFGRLTGMVFPLVYLPFTVTSALVVNIIPNLSAQYSARNSRKALRTIRQAVGLTLAAAVPLAVLYVTLSQPLGAALYHDAGVGGLIRAMGGATVFLALQHTFSGILNSIGKQNQATFHRLAGLCVQLGVAYWLVGNPDLGVSGYVVSFYLYTLIVCVLDGFAIRRGFGPPAARQDRRALRYSS</sequence>
<keyword evidence="3 6" id="KW-0812">Transmembrane</keyword>
<keyword evidence="4 6" id="KW-1133">Transmembrane helix</keyword>
<evidence type="ECO:0000256" key="1">
    <source>
        <dbReference type="ARBA" id="ARBA00004651"/>
    </source>
</evidence>
<feature type="transmembrane region" description="Helical" evidence="6">
    <location>
        <begin position="124"/>
        <end position="146"/>
    </location>
</feature>
<reference evidence="7 8" key="1">
    <citation type="submission" date="2016-11" db="EMBL/GenBank/DDBJ databases">
        <authorList>
            <person name="Jaros S."/>
            <person name="Januszkiewicz K."/>
            <person name="Wedrychowicz H."/>
        </authorList>
    </citation>
    <scope>NUCLEOTIDE SEQUENCE [LARGE SCALE GENOMIC DNA]</scope>
    <source>
        <strain evidence="7 8">DSM 10068</strain>
    </source>
</reference>